<name>A0A084H102_METID</name>
<evidence type="ECO:0000256" key="2">
    <source>
        <dbReference type="ARBA" id="ARBA00023002"/>
    </source>
</evidence>
<dbReference type="GO" id="GO:0016614">
    <property type="term" value="F:oxidoreductase activity, acting on CH-OH group of donors"/>
    <property type="evidence" value="ECO:0007669"/>
    <property type="project" value="UniProtKB-ARBA"/>
</dbReference>
<dbReference type="STRING" id="246786.GS18_0206570"/>
<dbReference type="GO" id="GO:0008206">
    <property type="term" value="P:bile acid metabolic process"/>
    <property type="evidence" value="ECO:0007669"/>
    <property type="project" value="UniProtKB-ARBA"/>
</dbReference>
<evidence type="ECO:0000313" key="4">
    <source>
        <dbReference type="Proteomes" id="UP000028549"/>
    </source>
</evidence>
<dbReference type="PANTHER" id="PTHR48107:SF7">
    <property type="entry name" value="RE15974P"/>
    <property type="match status" value="1"/>
</dbReference>
<dbReference type="CDD" id="cd05233">
    <property type="entry name" value="SDR_c"/>
    <property type="match status" value="1"/>
</dbReference>
<dbReference type="RefSeq" id="WP_029566355.1">
    <property type="nucleotide sequence ID" value="NZ_JNVC02000002.1"/>
</dbReference>
<protein>
    <recommendedName>
        <fullName evidence="5">Oxidoreductase</fullName>
    </recommendedName>
</protein>
<proteinExistence type="inferred from homology"/>
<comment type="similarity">
    <text evidence="1">Belongs to the short-chain dehydrogenases/reductases (SDR) family.</text>
</comment>
<evidence type="ECO:0000313" key="3">
    <source>
        <dbReference type="EMBL" id="KEZ53264.1"/>
    </source>
</evidence>
<dbReference type="FunFam" id="3.40.50.720:FF:000084">
    <property type="entry name" value="Short-chain dehydrogenase reductase"/>
    <property type="match status" value="1"/>
</dbReference>
<keyword evidence="2" id="KW-0560">Oxidoreductase</keyword>
<gene>
    <name evidence="3" type="ORF">GS18_0206570</name>
</gene>
<dbReference type="PANTHER" id="PTHR48107">
    <property type="entry name" value="NADPH-DEPENDENT ALDEHYDE REDUCTASE-LIKE PROTEIN, CHLOROPLASTIC-RELATED"/>
    <property type="match status" value="1"/>
</dbReference>
<dbReference type="EMBL" id="JNVC02000002">
    <property type="protein sequence ID" value="KEZ53264.1"/>
    <property type="molecule type" value="Genomic_DNA"/>
</dbReference>
<reference evidence="3 4" key="1">
    <citation type="journal article" date="2005" name="Int. J. Syst. Evol. Microbiol.">
        <title>Bacillus cibi sp. nov., isolated from jeotgal, a traditional Korean fermented seafood.</title>
        <authorList>
            <person name="Yoon J.H."/>
            <person name="Lee C.H."/>
            <person name="Oh T.K."/>
        </authorList>
    </citation>
    <scope>NUCLEOTIDE SEQUENCE [LARGE SCALE GENOMIC DNA]</scope>
    <source>
        <strain evidence="3 4">DSM 16189</strain>
    </source>
</reference>
<evidence type="ECO:0008006" key="5">
    <source>
        <dbReference type="Google" id="ProtNLM"/>
    </source>
</evidence>
<dbReference type="Proteomes" id="UP000028549">
    <property type="component" value="Unassembled WGS sequence"/>
</dbReference>
<dbReference type="InterPro" id="IPR036291">
    <property type="entry name" value="NAD(P)-bd_dom_sf"/>
</dbReference>
<comment type="caution">
    <text evidence="3">The sequence shown here is derived from an EMBL/GenBank/DDBJ whole genome shotgun (WGS) entry which is preliminary data.</text>
</comment>
<dbReference type="NCBIfam" id="NF009389">
    <property type="entry name" value="PRK12748.1"/>
    <property type="match status" value="1"/>
</dbReference>
<dbReference type="NCBIfam" id="NF009499">
    <property type="entry name" value="PRK12859.1"/>
    <property type="match status" value="1"/>
</dbReference>
<evidence type="ECO:0000256" key="1">
    <source>
        <dbReference type="ARBA" id="ARBA00006484"/>
    </source>
</evidence>
<dbReference type="Gene3D" id="3.40.50.720">
    <property type="entry name" value="NAD(P)-binding Rossmann-like Domain"/>
    <property type="match status" value="1"/>
</dbReference>
<dbReference type="OrthoDB" id="9803333at2"/>
<sequence length="256" mass="27794">MTNRKMAIVTGASRQSGIGAAICLELAEAGIDIFFTYYRPYDSEQPWGSLKEDIEKLEESIVQKGVRCASMELDLTDAASFFMLFEEAERTLGETAILINNAAYSVFSDAETLTSAILDRHYLLNVRAPIMLSTEFAKRFTRGRGGRVITLTSGQSLGPMPGELAYAATKACIPDMTKTLAAEIGHKGITVNAVNPGPTDTGWMTDEIKASLLLKFPAGRIGKPEDAARLIAFLASEQSEWITGQTIHSEGGFIRS</sequence>
<accession>A0A084H102</accession>
<dbReference type="AlphaFoldDB" id="A0A084H102"/>
<dbReference type="PRINTS" id="PR00080">
    <property type="entry name" value="SDRFAMILY"/>
</dbReference>
<organism evidence="3 4">
    <name type="scientific">Metabacillus indicus</name>
    <name type="common">Bacillus indicus</name>
    <dbReference type="NCBI Taxonomy" id="246786"/>
    <lineage>
        <taxon>Bacteria</taxon>
        <taxon>Bacillati</taxon>
        <taxon>Bacillota</taxon>
        <taxon>Bacilli</taxon>
        <taxon>Bacillales</taxon>
        <taxon>Bacillaceae</taxon>
        <taxon>Metabacillus</taxon>
    </lineage>
</organism>
<dbReference type="InterPro" id="IPR002347">
    <property type="entry name" value="SDR_fam"/>
</dbReference>
<dbReference type="Pfam" id="PF13561">
    <property type="entry name" value="adh_short_C2"/>
    <property type="match status" value="1"/>
</dbReference>
<dbReference type="SUPFAM" id="SSF51735">
    <property type="entry name" value="NAD(P)-binding Rossmann-fold domains"/>
    <property type="match status" value="1"/>
</dbReference>
<keyword evidence="4" id="KW-1185">Reference proteome</keyword>
<dbReference type="PRINTS" id="PR00081">
    <property type="entry name" value="GDHRDH"/>
</dbReference>